<dbReference type="HOGENOM" id="CLU_3010419_0_0_10"/>
<sequence length="56" mass="6406">MNGCLSRKIRAIRASGFYPTPTGFFLLLNILKAFRMCIPMVGVKLIANYFHCFYSL</sequence>
<dbReference type="EMBL" id="ACKS01000082">
    <property type="protein sequence ID" value="EFA43306.1"/>
    <property type="molecule type" value="Genomic_DNA"/>
</dbReference>
<evidence type="ECO:0000313" key="2">
    <source>
        <dbReference type="Proteomes" id="UP000003160"/>
    </source>
</evidence>
<organism evidence="1 2">
    <name type="scientific">Hallella bergensis DSM 17361</name>
    <dbReference type="NCBI Taxonomy" id="585502"/>
    <lineage>
        <taxon>Bacteria</taxon>
        <taxon>Pseudomonadati</taxon>
        <taxon>Bacteroidota</taxon>
        <taxon>Bacteroidia</taxon>
        <taxon>Bacteroidales</taxon>
        <taxon>Prevotellaceae</taxon>
        <taxon>Hallella</taxon>
    </lineage>
</organism>
<dbReference type="Proteomes" id="UP000003160">
    <property type="component" value="Unassembled WGS sequence"/>
</dbReference>
<evidence type="ECO:0000313" key="1">
    <source>
        <dbReference type="EMBL" id="EFA43306.1"/>
    </source>
</evidence>
<reference evidence="1 2" key="1">
    <citation type="submission" date="2009-10" db="EMBL/GenBank/DDBJ databases">
        <authorList>
            <person name="Qin X."/>
            <person name="Bachman B."/>
            <person name="Battles P."/>
            <person name="Bell A."/>
            <person name="Bess C."/>
            <person name="Bickham C."/>
            <person name="Chaboub L."/>
            <person name="Chen D."/>
            <person name="Coyle M."/>
            <person name="Deiros D.R."/>
            <person name="Dinh H."/>
            <person name="Forbes L."/>
            <person name="Fowler G."/>
            <person name="Francisco L."/>
            <person name="Fu Q."/>
            <person name="Gubbala S."/>
            <person name="Hale W."/>
            <person name="Han Y."/>
            <person name="Hemphill L."/>
            <person name="Highlander S.K."/>
            <person name="Hirani K."/>
            <person name="Hogues M."/>
            <person name="Jackson L."/>
            <person name="Jakkamsetti A."/>
            <person name="Javaid M."/>
            <person name="Jiang H."/>
            <person name="Korchina V."/>
            <person name="Kovar C."/>
            <person name="Lara F."/>
            <person name="Lee S."/>
            <person name="Mata R."/>
            <person name="Mathew T."/>
            <person name="Moen C."/>
            <person name="Morales K."/>
            <person name="Munidasa M."/>
            <person name="Nazareth L."/>
            <person name="Ngo R."/>
            <person name="Nguyen L."/>
            <person name="Okwuonu G."/>
            <person name="Ongeri F."/>
            <person name="Patil S."/>
            <person name="Petrosino J."/>
            <person name="Pham C."/>
            <person name="Pham P."/>
            <person name="Pu L.-L."/>
            <person name="Puazo M."/>
            <person name="Raj R."/>
            <person name="Reid J."/>
            <person name="Rouhana J."/>
            <person name="Saada N."/>
            <person name="Shang Y."/>
            <person name="Simmons D."/>
            <person name="Thornton R."/>
            <person name="Warren J."/>
            <person name="Weissenberger G."/>
            <person name="Zhang J."/>
            <person name="Zhang L."/>
            <person name="Zhou C."/>
            <person name="Zhu D."/>
            <person name="Muzny D."/>
            <person name="Worley K."/>
            <person name="Gibbs R."/>
        </authorList>
    </citation>
    <scope>NUCLEOTIDE SEQUENCE [LARGE SCALE GENOMIC DNA]</scope>
    <source>
        <strain evidence="1 2">DSM 17361</strain>
    </source>
</reference>
<gene>
    <name evidence="1" type="ORF">HMPREF0645_2257</name>
</gene>
<name>D1PZ72_9BACT</name>
<keyword evidence="2" id="KW-1185">Reference proteome</keyword>
<comment type="caution">
    <text evidence="1">The sequence shown here is derived from an EMBL/GenBank/DDBJ whole genome shotgun (WGS) entry which is preliminary data.</text>
</comment>
<dbReference type="AlphaFoldDB" id="D1PZ72"/>
<accession>D1PZ72</accession>
<protein>
    <submittedName>
        <fullName evidence="1">Uncharacterized protein</fullName>
    </submittedName>
</protein>
<proteinExistence type="predicted"/>